<evidence type="ECO:0000313" key="2">
    <source>
        <dbReference type="Proteomes" id="UP000036932"/>
    </source>
</evidence>
<dbReference type="EMBL" id="LIUT01000001">
    <property type="protein sequence ID" value="KOR90536.1"/>
    <property type="molecule type" value="Genomic_DNA"/>
</dbReference>
<reference evidence="2" key="1">
    <citation type="submission" date="2015-08" db="EMBL/GenBank/DDBJ databases">
        <title>Genome sequencing project for genomic taxonomy and phylogenomics of Bacillus-like bacteria.</title>
        <authorList>
            <person name="Liu B."/>
            <person name="Wang J."/>
            <person name="Zhu Y."/>
            <person name="Liu G."/>
            <person name="Chen Q."/>
            <person name="Chen Z."/>
            <person name="Lan J."/>
            <person name="Che J."/>
            <person name="Ge C."/>
            <person name="Shi H."/>
            <person name="Pan Z."/>
            <person name="Liu X."/>
        </authorList>
    </citation>
    <scope>NUCLEOTIDE SEQUENCE [LARGE SCALE GENOMIC DNA]</scope>
    <source>
        <strain evidence="2">FJAT-22460</strain>
    </source>
</reference>
<name>A0A0M1P7T0_9BACL</name>
<gene>
    <name evidence="1" type="ORF">AM231_16305</name>
</gene>
<dbReference type="Gene3D" id="2.30.320.10">
    <property type="entry name" value="YwqG-like"/>
    <property type="match status" value="1"/>
</dbReference>
<dbReference type="AlphaFoldDB" id="A0A0M1P7T0"/>
<keyword evidence="2" id="KW-1185">Reference proteome</keyword>
<protein>
    <recommendedName>
        <fullName evidence="3">DUF1963 domain-containing protein</fullName>
    </recommendedName>
</protein>
<accession>A0A0M1P7T0</accession>
<evidence type="ECO:0008006" key="3">
    <source>
        <dbReference type="Google" id="ProtNLM"/>
    </source>
</evidence>
<sequence>MTERLPCRSDGCSATILPATAAKTGGYCMPCKQEMERKERQRYIEAHRRDVDLFEGITDPVEVLKIMHAPLKRDPLIRYIPYPRKREEVYSTLSPAEAQRMVTIALDLLEAGDEDTYQDILVSLVCYQNTSLESCIKALMEHDIYYPGILFKDASADSRDELLQRVEHDRDNRNHLLLTLAWIGDDQVVRQFQEWRSDPPSWAKELYVPPEAYAQEGGWGITKKGSKRDLFYHESYAIEKRLLSETPRLALSNMEPAEFLTEHSACCPWCRSSLTTLVDLDISHPKLQFLGLSGERLRVSTCVNCSCYDTIYMDVDFHGKSEWSQANSRQGYELQLDSDEDDRSYTAAGQSLRLADNPRNSYYAAYWALGPTVSQIGGYPAWIQDAVYPPCSCCSQSMTFIGQLDWEQIEEYGEGIYYMFLCADCQVTATLFQQT</sequence>
<proteinExistence type="predicted"/>
<organism evidence="1 2">
    <name type="scientific">Paenibacillus solani</name>
    <dbReference type="NCBI Taxonomy" id="1705565"/>
    <lineage>
        <taxon>Bacteria</taxon>
        <taxon>Bacillati</taxon>
        <taxon>Bacillota</taxon>
        <taxon>Bacilli</taxon>
        <taxon>Bacillales</taxon>
        <taxon>Paenibacillaceae</taxon>
        <taxon>Paenibacillus</taxon>
    </lineage>
</organism>
<dbReference type="PATRIC" id="fig|1705565.3.peg.5349"/>
<comment type="caution">
    <text evidence="1">The sequence shown here is derived from an EMBL/GenBank/DDBJ whole genome shotgun (WGS) entry which is preliminary data.</text>
</comment>
<dbReference type="OrthoDB" id="5351532at2"/>
<dbReference type="Proteomes" id="UP000036932">
    <property type="component" value="Unassembled WGS sequence"/>
</dbReference>
<evidence type="ECO:0000313" key="1">
    <source>
        <dbReference type="EMBL" id="KOR90536.1"/>
    </source>
</evidence>
<dbReference type="RefSeq" id="WP_054403447.1">
    <property type="nucleotide sequence ID" value="NZ_LIUT01000001.1"/>
</dbReference>